<sequence>MPKFLLAYNSETLIGLKEADPRIYYGRVVFDTSPKVGLYAATIATIPDKEALPAETFEKYRGKVWSPYFGFLDDPQNLFADKDPKVLHPVFVRFVEKEETDFEIFDFEPPYPFDIIKELLINPPWTEEEGMLPDRRLKRHPSELVQFHSLVPIPEELAVLEYGICVEVDVRNAFYNETSAKYAKKCHHIFTIQFGLIRCFHKAEAQLKRKLRDFQLGKWYKLEVFDARKLDRPRGATKKTHFRALTVKKLVEIDTRLVTDVVDGVVQFKMPFIYDHDLLEKRKNLKIGQGWETRTIRDDAYCWDEYLGKVRILEDVAMKLIQKVESYRSVIQKKYWTEATAMIATVKYRTDGREITEWNYSSQGLFVMTEMLEMRNFENTRIY</sequence>
<comment type="caution">
    <text evidence="4">The sequence shown here is derived from an EMBL/GenBank/DDBJ whole genome shotgun (WGS) entry which is preliminary data.</text>
</comment>
<keyword evidence="5" id="KW-1185">Reference proteome</keyword>
<dbReference type="Pfam" id="PF23051">
    <property type="entry name" value="DUF7040"/>
    <property type="match status" value="1"/>
</dbReference>
<dbReference type="GO" id="GO:0008168">
    <property type="term" value="F:methyltransferase activity"/>
    <property type="evidence" value="ECO:0007669"/>
    <property type="project" value="InterPro"/>
</dbReference>
<dbReference type="GO" id="GO:0032259">
    <property type="term" value="P:methylation"/>
    <property type="evidence" value="ECO:0007669"/>
    <property type="project" value="InterPro"/>
</dbReference>
<protein>
    <submittedName>
        <fullName evidence="4">Uncharacterized protein</fullName>
    </submittedName>
</protein>
<gene>
    <name evidence="4" type="ORF">B9Z55_027284</name>
</gene>
<dbReference type="Pfam" id="PF23047">
    <property type="entry name" value="DUF7038"/>
    <property type="match status" value="1"/>
</dbReference>
<dbReference type="InterPro" id="IPR055466">
    <property type="entry name" value="DUF7038"/>
</dbReference>
<organism evidence="4 5">
    <name type="scientific">Caenorhabditis nigoni</name>
    <dbReference type="NCBI Taxonomy" id="1611254"/>
    <lineage>
        <taxon>Eukaryota</taxon>
        <taxon>Metazoa</taxon>
        <taxon>Ecdysozoa</taxon>
        <taxon>Nematoda</taxon>
        <taxon>Chromadorea</taxon>
        <taxon>Rhabditida</taxon>
        <taxon>Rhabditina</taxon>
        <taxon>Rhabditomorpha</taxon>
        <taxon>Rhabditoidea</taxon>
        <taxon>Rhabditidae</taxon>
        <taxon>Peloderinae</taxon>
        <taxon>Caenorhabditis</taxon>
    </lineage>
</organism>
<dbReference type="EMBL" id="PDUG01000008">
    <property type="protein sequence ID" value="PIC14352.1"/>
    <property type="molecule type" value="Genomic_DNA"/>
</dbReference>
<reference evidence="5" key="1">
    <citation type="submission" date="2017-10" db="EMBL/GenBank/DDBJ databases">
        <title>Rapid genome shrinkage in a self-fertile nematode reveals novel sperm competition proteins.</title>
        <authorList>
            <person name="Yin D."/>
            <person name="Schwarz E.M."/>
            <person name="Thomas C.G."/>
            <person name="Felde R.L."/>
            <person name="Korf I.F."/>
            <person name="Cutter A.D."/>
            <person name="Schartner C.M."/>
            <person name="Ralston E.J."/>
            <person name="Meyer B.J."/>
            <person name="Haag E.S."/>
        </authorList>
    </citation>
    <scope>NUCLEOTIDE SEQUENCE [LARGE SCALE GENOMIC DNA]</scope>
    <source>
        <strain evidence="5">JU1422</strain>
    </source>
</reference>
<dbReference type="InterPro" id="IPR002052">
    <property type="entry name" value="DNA_methylase_N6_adenine_CS"/>
</dbReference>
<dbReference type="Pfam" id="PF23049">
    <property type="entry name" value="DUF7039"/>
    <property type="match status" value="1"/>
</dbReference>
<evidence type="ECO:0000313" key="4">
    <source>
        <dbReference type="EMBL" id="PIC14352.1"/>
    </source>
</evidence>
<feature type="domain" description="DUF7038" evidence="1">
    <location>
        <begin position="38"/>
        <end position="128"/>
    </location>
</feature>
<dbReference type="GO" id="GO:0003676">
    <property type="term" value="F:nucleic acid binding"/>
    <property type="evidence" value="ECO:0007669"/>
    <property type="project" value="InterPro"/>
</dbReference>
<evidence type="ECO:0000259" key="3">
    <source>
        <dbReference type="Pfam" id="PF23051"/>
    </source>
</evidence>
<feature type="domain" description="DUF7039" evidence="2">
    <location>
        <begin position="163"/>
        <end position="253"/>
    </location>
</feature>
<accession>A0A2G5SHE4</accession>
<name>A0A2G5SHE4_9PELO</name>
<dbReference type="AlphaFoldDB" id="A0A2G5SHE4"/>
<evidence type="ECO:0000259" key="1">
    <source>
        <dbReference type="Pfam" id="PF23047"/>
    </source>
</evidence>
<evidence type="ECO:0000313" key="5">
    <source>
        <dbReference type="Proteomes" id="UP000230233"/>
    </source>
</evidence>
<dbReference type="InterPro" id="IPR055468">
    <property type="entry name" value="DUF7040"/>
</dbReference>
<proteinExistence type="predicted"/>
<feature type="domain" description="DUF7040" evidence="3">
    <location>
        <begin position="266"/>
        <end position="374"/>
    </location>
</feature>
<evidence type="ECO:0000259" key="2">
    <source>
        <dbReference type="Pfam" id="PF23049"/>
    </source>
</evidence>
<dbReference type="PROSITE" id="PS00092">
    <property type="entry name" value="N6_MTASE"/>
    <property type="match status" value="1"/>
</dbReference>
<dbReference type="Proteomes" id="UP000230233">
    <property type="component" value="Unassembled WGS sequence"/>
</dbReference>
<dbReference type="InterPro" id="IPR055467">
    <property type="entry name" value="DUF7039"/>
</dbReference>